<dbReference type="PIRSF" id="PIRSF000460">
    <property type="entry name" value="Pprylas_GlgP"/>
    <property type="match status" value="1"/>
</dbReference>
<evidence type="ECO:0000256" key="8">
    <source>
        <dbReference type="ARBA" id="ARBA00023277"/>
    </source>
</evidence>
<dbReference type="InterPro" id="IPR035090">
    <property type="entry name" value="Pyridoxal_P_attach_site"/>
</dbReference>
<evidence type="ECO:0000256" key="7">
    <source>
        <dbReference type="ARBA" id="ARBA00022898"/>
    </source>
</evidence>
<dbReference type="Gene3D" id="3.40.50.2000">
    <property type="entry name" value="Glycogen Phosphorylase B"/>
    <property type="match status" value="2"/>
</dbReference>
<sequence>MKNQAEQLEQELTEKLTLTFGKQLKEATTKDMFQVVCLVMKESIHANWQKTKQLYRETNSKQVYYFSMEFLLGRLVESNLLNMGQLETYQQALRSLGFDPERVFMEEHDAGLGNGGLGRLAACFLDSLASLQLPGNGMGIRYKYGLFQQKVVDGYQVELPDYWLKDEYMWETKRSDRTVEVRFGGTVETSFEHHKLQFHHHDYERVLAIPYDVPIVGFQNETVNTLRLWSAESTANHFHFHSSRGHDYYHYLDYKRSVEKISEFLYPDDSTYAGKVLRLKQQYFLVSAGLQSILQQCKQKALPMEQLSRHVVLQINDTHPSLVVPELMRLLLDEEGLGWDEAWAITTETVAYTNHTTLNEALETWPKDMIEMLFPRIYLIIEEINERFCQSLWHDYPELRDKIAELAIISYDQIHMAHLAIVGSFSVNGVAELHTRILKERVMKSFYTIFPERFTNKTNGITHRRWLMNCNPGLARLLTEAIGDSWIKDADRLADIIPFSSDRGFQEAIAEVKHDNKKKLAAYIYQHARIPVNEQSIFDVQIKRLHGYKRQLLNVFHIIHLYQRCLENPALEFTPRTFIFGAKAAPGYTFAKHVIKLINAVADKVNHHPLVKEKLKVIFLENYQVSLAERIIPAADISEQISTASKEASGTGNMKLMMNGALTIGTEDGANVEIQQLVGEENIFTFGLTSDEVFALQQHGSYRARDYYNQDRRLQQILDLFVNEHFTSDDVEFKDIFYSLLYNNDEFFVLKDFDSYVHAQRCVDATYRNQEKWLEKSIINIGRSGTFASDRTIREYAADIWNIHPPASR</sequence>
<keyword evidence="4" id="KW-0321">Glycogen metabolism</keyword>
<dbReference type="PANTHER" id="PTHR11468:SF3">
    <property type="entry name" value="GLYCOGEN PHOSPHORYLASE, LIVER FORM"/>
    <property type="match status" value="1"/>
</dbReference>
<keyword evidence="6 11" id="KW-0808">Transferase</keyword>
<dbReference type="PANTHER" id="PTHR11468">
    <property type="entry name" value="GLYCOGEN PHOSPHORYLASE"/>
    <property type="match status" value="1"/>
</dbReference>
<keyword evidence="8 11" id="KW-0119">Carbohydrate metabolism</keyword>
<dbReference type="NCBIfam" id="TIGR02093">
    <property type="entry name" value="P_ylase"/>
    <property type="match status" value="1"/>
</dbReference>
<protein>
    <recommendedName>
        <fullName evidence="11">Alpha-1,4 glucan phosphorylase</fullName>
        <ecNumber evidence="11">2.4.1.1</ecNumber>
    </recommendedName>
</protein>
<comment type="caution">
    <text evidence="12">The sequence shown here is derived from an EMBL/GenBank/DDBJ whole genome shotgun (WGS) entry which is preliminary data.</text>
</comment>
<evidence type="ECO:0000313" key="13">
    <source>
        <dbReference type="Proteomes" id="UP001139179"/>
    </source>
</evidence>
<dbReference type="AlphaFoldDB" id="A0A9X2ING1"/>
<dbReference type="GO" id="GO:0005980">
    <property type="term" value="P:glycogen catabolic process"/>
    <property type="evidence" value="ECO:0007669"/>
    <property type="project" value="TreeGrafter"/>
</dbReference>
<dbReference type="Pfam" id="PF00343">
    <property type="entry name" value="Phosphorylase"/>
    <property type="match status" value="1"/>
</dbReference>
<dbReference type="GO" id="GO:0008184">
    <property type="term" value="F:glycogen phosphorylase activity"/>
    <property type="evidence" value="ECO:0007669"/>
    <property type="project" value="InterPro"/>
</dbReference>
<dbReference type="FunFam" id="3.40.50.2000:FF:000005">
    <property type="entry name" value="Alpha-1,4 glucan phosphorylase"/>
    <property type="match status" value="1"/>
</dbReference>
<dbReference type="GO" id="GO:0005737">
    <property type="term" value="C:cytoplasm"/>
    <property type="evidence" value="ECO:0007669"/>
    <property type="project" value="TreeGrafter"/>
</dbReference>
<evidence type="ECO:0000256" key="5">
    <source>
        <dbReference type="ARBA" id="ARBA00022676"/>
    </source>
</evidence>
<comment type="function">
    <text evidence="11">Allosteric enzyme that catalyzes the rate-limiting step in glycogen catabolism, the phosphorolytic cleavage of glycogen to produce glucose-1-phosphate, and plays a central role in maintaining cellular and organismal glucose homeostasis.</text>
</comment>
<comment type="similarity">
    <text evidence="3 11">Belongs to the glycogen phosphorylase family.</text>
</comment>
<evidence type="ECO:0000256" key="11">
    <source>
        <dbReference type="RuleBase" id="RU000587"/>
    </source>
</evidence>
<organism evidence="12 13">
    <name type="scientific">Halalkalibacter oceani</name>
    <dbReference type="NCBI Taxonomy" id="1653776"/>
    <lineage>
        <taxon>Bacteria</taxon>
        <taxon>Bacillati</taxon>
        <taxon>Bacillota</taxon>
        <taxon>Bacilli</taxon>
        <taxon>Bacillales</taxon>
        <taxon>Bacillaceae</taxon>
        <taxon>Halalkalibacter</taxon>
    </lineage>
</organism>
<comment type="cofactor">
    <cofactor evidence="2 11">
        <name>pyridoxal 5'-phosphate</name>
        <dbReference type="ChEBI" id="CHEBI:597326"/>
    </cofactor>
</comment>
<evidence type="ECO:0000256" key="1">
    <source>
        <dbReference type="ARBA" id="ARBA00001275"/>
    </source>
</evidence>
<proteinExistence type="inferred from homology"/>
<gene>
    <name evidence="12" type="ORF">M3202_00680</name>
</gene>
<keyword evidence="5 11" id="KW-0328">Glycosyltransferase</keyword>
<evidence type="ECO:0000313" key="12">
    <source>
        <dbReference type="EMBL" id="MCM3712583.1"/>
    </source>
</evidence>
<comment type="catalytic activity">
    <reaction evidence="1 11">
        <text>[(1-&gt;4)-alpha-D-glucosyl](n) + phosphate = [(1-&gt;4)-alpha-D-glucosyl](n-1) + alpha-D-glucose 1-phosphate</text>
        <dbReference type="Rhea" id="RHEA:41732"/>
        <dbReference type="Rhea" id="RHEA-COMP:9584"/>
        <dbReference type="Rhea" id="RHEA-COMP:9586"/>
        <dbReference type="ChEBI" id="CHEBI:15444"/>
        <dbReference type="ChEBI" id="CHEBI:43474"/>
        <dbReference type="ChEBI" id="CHEBI:58601"/>
        <dbReference type="EC" id="2.4.1.1"/>
    </reaction>
</comment>
<reference evidence="12" key="1">
    <citation type="submission" date="2022-05" db="EMBL/GenBank/DDBJ databases">
        <title>Comparative Genomics of Spacecraft Associated Microbes.</title>
        <authorList>
            <person name="Tran M.T."/>
            <person name="Wright A."/>
            <person name="Seuylemezian A."/>
            <person name="Eisen J."/>
            <person name="Coil D."/>
        </authorList>
    </citation>
    <scope>NUCLEOTIDE SEQUENCE</scope>
    <source>
        <strain evidence="12">214.1.1</strain>
    </source>
</reference>
<dbReference type="Proteomes" id="UP001139179">
    <property type="component" value="Unassembled WGS sequence"/>
</dbReference>
<dbReference type="GO" id="GO:0030170">
    <property type="term" value="F:pyridoxal phosphate binding"/>
    <property type="evidence" value="ECO:0007669"/>
    <property type="project" value="InterPro"/>
</dbReference>
<dbReference type="SUPFAM" id="SSF53756">
    <property type="entry name" value="UDP-Glycosyltransferase/glycogen phosphorylase"/>
    <property type="match status" value="1"/>
</dbReference>
<evidence type="ECO:0000256" key="6">
    <source>
        <dbReference type="ARBA" id="ARBA00022679"/>
    </source>
</evidence>
<dbReference type="RefSeq" id="WP_251221460.1">
    <property type="nucleotide sequence ID" value="NZ_JAMBOL010000001.1"/>
</dbReference>
<evidence type="ECO:0000256" key="2">
    <source>
        <dbReference type="ARBA" id="ARBA00001933"/>
    </source>
</evidence>
<dbReference type="EC" id="2.4.1.1" evidence="11"/>
<dbReference type="EMBL" id="JAMBOL010000001">
    <property type="protein sequence ID" value="MCM3712583.1"/>
    <property type="molecule type" value="Genomic_DNA"/>
</dbReference>
<evidence type="ECO:0000256" key="9">
    <source>
        <dbReference type="ARBA" id="ARBA00025174"/>
    </source>
</evidence>
<evidence type="ECO:0000256" key="3">
    <source>
        <dbReference type="ARBA" id="ARBA00006047"/>
    </source>
</evidence>
<accession>A0A9X2ING1</accession>
<name>A0A9X2ING1_9BACI</name>
<dbReference type="PROSITE" id="PS00102">
    <property type="entry name" value="PHOSPHORYLASE"/>
    <property type="match status" value="1"/>
</dbReference>
<keyword evidence="13" id="KW-1185">Reference proteome</keyword>
<dbReference type="InterPro" id="IPR011833">
    <property type="entry name" value="Glycg_phsphrylas"/>
</dbReference>
<evidence type="ECO:0000256" key="10">
    <source>
        <dbReference type="PIRSR" id="PIRSR000460-1"/>
    </source>
</evidence>
<comment type="function">
    <text evidence="9">Phosphorylase is an important allosteric enzyme in carbohydrate metabolism. Enzymes from different sources differ in their regulatory mechanisms and in their natural substrates. However, all known phosphorylases share catalytic and structural properties.</text>
</comment>
<dbReference type="InterPro" id="IPR000811">
    <property type="entry name" value="Glyco_trans_35"/>
</dbReference>
<dbReference type="FunFam" id="3.40.50.2000:FF:000807">
    <property type="entry name" value="Alpha-glucan phosphorylase 2, cytosolic"/>
    <property type="match status" value="1"/>
</dbReference>
<feature type="modified residue" description="N6-(pyridoxal phosphate)lysine" evidence="10">
    <location>
        <position position="655"/>
    </location>
</feature>
<dbReference type="CDD" id="cd04300">
    <property type="entry name" value="GT35_Glycogen_Phosphorylase"/>
    <property type="match status" value="1"/>
</dbReference>
<keyword evidence="7 10" id="KW-0663">Pyridoxal phosphate</keyword>
<evidence type="ECO:0000256" key="4">
    <source>
        <dbReference type="ARBA" id="ARBA00022600"/>
    </source>
</evidence>